<accession>A0A8J4CXW7</accession>
<protein>
    <submittedName>
        <fullName evidence="2">Uncharacterized protein</fullName>
    </submittedName>
</protein>
<dbReference type="Proteomes" id="UP000747110">
    <property type="component" value="Unassembled WGS sequence"/>
</dbReference>
<evidence type="ECO:0000313" key="2">
    <source>
        <dbReference type="EMBL" id="GIL89819.1"/>
    </source>
</evidence>
<gene>
    <name evidence="2" type="ORF">Vretifemale_17583</name>
</gene>
<keyword evidence="1" id="KW-0175">Coiled coil</keyword>
<keyword evidence="3" id="KW-1185">Reference proteome</keyword>
<name>A0A8J4CXW7_9CHLO</name>
<organism evidence="2 3">
    <name type="scientific">Volvox reticuliferus</name>
    <dbReference type="NCBI Taxonomy" id="1737510"/>
    <lineage>
        <taxon>Eukaryota</taxon>
        <taxon>Viridiplantae</taxon>
        <taxon>Chlorophyta</taxon>
        <taxon>core chlorophytes</taxon>
        <taxon>Chlorophyceae</taxon>
        <taxon>CS clade</taxon>
        <taxon>Chlamydomonadales</taxon>
        <taxon>Volvocaceae</taxon>
        <taxon>Volvox</taxon>
    </lineage>
</organism>
<dbReference type="OrthoDB" id="276323at2759"/>
<evidence type="ECO:0000313" key="3">
    <source>
        <dbReference type="Proteomes" id="UP000747110"/>
    </source>
</evidence>
<feature type="non-terminal residue" evidence="2">
    <location>
        <position position="250"/>
    </location>
</feature>
<feature type="coiled-coil region" evidence="1">
    <location>
        <begin position="130"/>
        <end position="209"/>
    </location>
</feature>
<evidence type="ECO:0000256" key="1">
    <source>
        <dbReference type="SAM" id="Coils"/>
    </source>
</evidence>
<dbReference type="EMBL" id="BNCP01000052">
    <property type="protein sequence ID" value="GIL89819.1"/>
    <property type="molecule type" value="Genomic_DNA"/>
</dbReference>
<sequence length="250" mass="28042">RLHVLPREHLLQGFDTLYCASEKACFVHSACTSASSRQESVMTDAYEDLFSPNKEHCPAASDVLGDESLAHCQQTHAQTKREQWDGRLQAAEQRRQEFRAWLLHRARRGNGSIQKAAERAAAEERRGRRLELLQERLAAAEANRAACLARLQRRAAATSRRREDAAERAAAAAAERTTAAAERLEAELAAAESRRLALREAELERLRAEHELVLSRLVSVRLGRGGAIPQRCLYRGPGALPRVFEFSRRT</sequence>
<proteinExistence type="predicted"/>
<comment type="caution">
    <text evidence="2">The sequence shown here is derived from an EMBL/GenBank/DDBJ whole genome shotgun (WGS) entry which is preliminary data.</text>
</comment>
<dbReference type="AlphaFoldDB" id="A0A8J4CXW7"/>
<reference evidence="2" key="1">
    <citation type="journal article" date="2021" name="Proc. Natl. Acad. Sci. U.S.A.">
        <title>Three genomes in the algal genus Volvox reveal the fate of a haploid sex-determining region after a transition to homothallism.</title>
        <authorList>
            <person name="Yamamoto K."/>
            <person name="Hamaji T."/>
            <person name="Kawai-Toyooka H."/>
            <person name="Matsuzaki R."/>
            <person name="Takahashi F."/>
            <person name="Nishimura Y."/>
            <person name="Kawachi M."/>
            <person name="Noguchi H."/>
            <person name="Minakuchi Y."/>
            <person name="Umen J.G."/>
            <person name="Toyoda A."/>
            <person name="Nozaki H."/>
        </authorList>
    </citation>
    <scope>NUCLEOTIDE SEQUENCE</scope>
    <source>
        <strain evidence="2">NIES-3786</strain>
    </source>
</reference>